<sequence>MTDGRGSAYPCIGGGEIIFAIGYEKTQTTTIEILFSPFFAVFSLHFGMAFLGQLLLCMFLIMIPMITESAMNDTESLLRIKQSLNNPISLESWKPGTRPCDETMKWVGLICGNGVVTTLRLRSLNLSGAIDVFALSQLQGLRVINLVSNSFSGPIPEFNKLGALKAIYLSMNQFSGEIPSGYFTTMVSLKKIWFDNNNFSGPIPSSLAQLPRLLELHLNNNNFSGLIPLMGQQTLESLNLSNNSLIGDIPSSLSRFDVALFDGNPGLCGPKLRRLCVNVIHTPKGPKQPSKPPPESLKIAYMLMGLSGFILVAMIIAIYLLVQKRKKEEADQMCVEKRNGNVDDSFGLGISSVSPKEDDSTRENLEKGSPKTTKGGGDLVLLNKGAVAFGLSDLMKAGAEVLGNGSLGSSYKAKLSNGLILVVKRLKEMNKMSKDGFQVEMSRLGRLEHPNILAPLACHFQKKEKLAIYEYIPKGSLLYLLHGDRGESHAELNWPARLKIIKGVALGMGYIHRELGMLALPHGNLKSSNVLLGPNNEPLVVDYGLISVIDANHAANVLTGYKAPEVVQNHSVSPKCDVYCLGIIILEILTGKFPSQYRNKGKGGTDVVHWVKSAMSEQREAELLDPEITGCTNSLGEMQKLLQIGAECTESDPDDRIDIREAIRRIEEIRI</sequence>
<evidence type="ECO:0000313" key="1">
    <source>
        <dbReference type="EMBL" id="KAI3786216.1"/>
    </source>
</evidence>
<gene>
    <name evidence="1" type="ORF">L1987_45351</name>
</gene>
<name>A0ACB9GSN4_9ASTR</name>
<comment type="caution">
    <text evidence="1">The sequence shown here is derived from an EMBL/GenBank/DDBJ whole genome shotgun (WGS) entry which is preliminary data.</text>
</comment>
<evidence type="ECO:0000313" key="2">
    <source>
        <dbReference type="Proteomes" id="UP001056120"/>
    </source>
</evidence>
<accession>A0ACB9GSN4</accession>
<reference evidence="2" key="1">
    <citation type="journal article" date="2022" name="Mol. Ecol. Resour.">
        <title>The genomes of chicory, endive, great burdock and yacon provide insights into Asteraceae palaeo-polyploidization history and plant inulin production.</title>
        <authorList>
            <person name="Fan W."/>
            <person name="Wang S."/>
            <person name="Wang H."/>
            <person name="Wang A."/>
            <person name="Jiang F."/>
            <person name="Liu H."/>
            <person name="Zhao H."/>
            <person name="Xu D."/>
            <person name="Zhang Y."/>
        </authorList>
    </citation>
    <scope>NUCLEOTIDE SEQUENCE [LARGE SCALE GENOMIC DNA]</scope>
    <source>
        <strain evidence="2">cv. Yunnan</strain>
    </source>
</reference>
<dbReference type="Proteomes" id="UP001056120">
    <property type="component" value="Linkage Group LG14"/>
</dbReference>
<protein>
    <submittedName>
        <fullName evidence="1">Uncharacterized protein</fullName>
    </submittedName>
</protein>
<keyword evidence="2" id="KW-1185">Reference proteome</keyword>
<dbReference type="EMBL" id="CM042031">
    <property type="protein sequence ID" value="KAI3786216.1"/>
    <property type="molecule type" value="Genomic_DNA"/>
</dbReference>
<reference evidence="1 2" key="2">
    <citation type="journal article" date="2022" name="Mol. Ecol. Resour.">
        <title>The genomes of chicory, endive, great burdock and yacon provide insights into Asteraceae paleo-polyploidization history and plant inulin production.</title>
        <authorList>
            <person name="Fan W."/>
            <person name="Wang S."/>
            <person name="Wang H."/>
            <person name="Wang A."/>
            <person name="Jiang F."/>
            <person name="Liu H."/>
            <person name="Zhao H."/>
            <person name="Xu D."/>
            <person name="Zhang Y."/>
        </authorList>
    </citation>
    <scope>NUCLEOTIDE SEQUENCE [LARGE SCALE GENOMIC DNA]</scope>
    <source>
        <strain evidence="2">cv. Yunnan</strain>
        <tissue evidence="1">Leaves</tissue>
    </source>
</reference>
<organism evidence="1 2">
    <name type="scientific">Smallanthus sonchifolius</name>
    <dbReference type="NCBI Taxonomy" id="185202"/>
    <lineage>
        <taxon>Eukaryota</taxon>
        <taxon>Viridiplantae</taxon>
        <taxon>Streptophyta</taxon>
        <taxon>Embryophyta</taxon>
        <taxon>Tracheophyta</taxon>
        <taxon>Spermatophyta</taxon>
        <taxon>Magnoliopsida</taxon>
        <taxon>eudicotyledons</taxon>
        <taxon>Gunneridae</taxon>
        <taxon>Pentapetalae</taxon>
        <taxon>asterids</taxon>
        <taxon>campanulids</taxon>
        <taxon>Asterales</taxon>
        <taxon>Asteraceae</taxon>
        <taxon>Asteroideae</taxon>
        <taxon>Heliantheae alliance</taxon>
        <taxon>Millerieae</taxon>
        <taxon>Smallanthus</taxon>
    </lineage>
</organism>
<proteinExistence type="predicted"/>